<evidence type="ECO:0000313" key="2">
    <source>
        <dbReference type="Proteomes" id="UP000634136"/>
    </source>
</evidence>
<proteinExistence type="predicted"/>
<gene>
    <name evidence="1" type="ORF">G2W53_004824</name>
</gene>
<accession>A0A834XEG5</accession>
<name>A0A834XEG5_9FABA</name>
<comment type="caution">
    <text evidence="1">The sequence shown here is derived from an EMBL/GenBank/DDBJ whole genome shotgun (WGS) entry which is preliminary data.</text>
</comment>
<evidence type="ECO:0000313" key="1">
    <source>
        <dbReference type="EMBL" id="KAF7842526.1"/>
    </source>
</evidence>
<keyword evidence="2" id="KW-1185">Reference proteome</keyword>
<dbReference type="EMBL" id="JAAIUW010000002">
    <property type="protein sequence ID" value="KAF7842526.1"/>
    <property type="molecule type" value="Genomic_DNA"/>
</dbReference>
<dbReference type="Proteomes" id="UP000634136">
    <property type="component" value="Unassembled WGS sequence"/>
</dbReference>
<organism evidence="1 2">
    <name type="scientific">Senna tora</name>
    <dbReference type="NCBI Taxonomy" id="362788"/>
    <lineage>
        <taxon>Eukaryota</taxon>
        <taxon>Viridiplantae</taxon>
        <taxon>Streptophyta</taxon>
        <taxon>Embryophyta</taxon>
        <taxon>Tracheophyta</taxon>
        <taxon>Spermatophyta</taxon>
        <taxon>Magnoliopsida</taxon>
        <taxon>eudicotyledons</taxon>
        <taxon>Gunneridae</taxon>
        <taxon>Pentapetalae</taxon>
        <taxon>rosids</taxon>
        <taxon>fabids</taxon>
        <taxon>Fabales</taxon>
        <taxon>Fabaceae</taxon>
        <taxon>Caesalpinioideae</taxon>
        <taxon>Cassia clade</taxon>
        <taxon>Senna</taxon>
    </lineage>
</organism>
<reference evidence="1" key="1">
    <citation type="submission" date="2020-09" db="EMBL/GenBank/DDBJ databases">
        <title>Genome-Enabled Discovery of Anthraquinone Biosynthesis in Senna tora.</title>
        <authorList>
            <person name="Kang S.-H."/>
            <person name="Pandey R.P."/>
            <person name="Lee C.-M."/>
            <person name="Sim J.-S."/>
            <person name="Jeong J.-T."/>
            <person name="Choi B.-S."/>
            <person name="Jung M."/>
            <person name="Ginzburg D."/>
            <person name="Zhao K."/>
            <person name="Won S.Y."/>
            <person name="Oh T.-J."/>
            <person name="Yu Y."/>
            <person name="Kim N.-H."/>
            <person name="Lee O.R."/>
            <person name="Lee T.-H."/>
            <person name="Bashyal P."/>
            <person name="Kim T.-S."/>
            <person name="Lee W.-H."/>
            <person name="Kawkins C."/>
            <person name="Kim C.-K."/>
            <person name="Kim J.S."/>
            <person name="Ahn B.O."/>
            <person name="Rhee S.Y."/>
            <person name="Sohng J.K."/>
        </authorList>
    </citation>
    <scope>NUCLEOTIDE SEQUENCE</scope>
    <source>
        <tissue evidence="1">Leaf</tissue>
    </source>
</reference>
<sequence length="24" mass="2550">MVGVGKVPKENPIALTTKRVQGNL</sequence>
<dbReference type="AlphaFoldDB" id="A0A834XEG5"/>
<protein>
    <submittedName>
        <fullName evidence="1">Uncharacterized protein</fullName>
    </submittedName>
</protein>